<dbReference type="Gene3D" id="3.30.70.20">
    <property type="match status" value="2"/>
</dbReference>
<keyword evidence="2" id="KW-0004">4Fe-4S</keyword>
<keyword evidence="1" id="KW-0813">Transport</keyword>
<dbReference type="InterPro" id="IPR050294">
    <property type="entry name" value="RnfB_subfamily"/>
</dbReference>
<keyword evidence="4" id="KW-0249">Electron transport</keyword>
<evidence type="ECO:0000256" key="2">
    <source>
        <dbReference type="ARBA" id="ARBA00022485"/>
    </source>
</evidence>
<feature type="domain" description="4Fe-4S ferredoxin-type" evidence="7">
    <location>
        <begin position="3"/>
        <end position="35"/>
    </location>
</feature>
<dbReference type="RefSeq" id="WP_188039261.1">
    <property type="nucleotide sequence ID" value="NZ_JACVHF010000004.1"/>
</dbReference>
<dbReference type="InterPro" id="IPR017896">
    <property type="entry name" value="4Fe4S_Fe-S-bd"/>
</dbReference>
<reference evidence="8 9" key="1">
    <citation type="submission" date="2020-07" db="EMBL/GenBank/DDBJ databases">
        <title>Draft whole-genome sequence of Heliobacterium chlorum DSM 3682, type strain.</title>
        <authorList>
            <person name="Kyndt J.A."/>
            <person name="Meyer T.E."/>
            <person name="Imhoff J.F."/>
        </authorList>
    </citation>
    <scope>NUCLEOTIDE SEQUENCE [LARGE SCALE GENOMIC DNA]</scope>
    <source>
        <strain evidence="8 9">DSM 3682</strain>
    </source>
</reference>
<proteinExistence type="predicted"/>
<keyword evidence="6" id="KW-0411">Iron-sulfur</keyword>
<feature type="domain" description="4Fe-4S ferredoxin-type" evidence="7">
    <location>
        <begin position="76"/>
        <end position="105"/>
    </location>
</feature>
<sequence>MSKVLIISPEKCLGCRSCELICSFHREGAFNPKQAALSVLTFEEAAISVPVMCMQCEEAACSKVCPSGALSRNASGTVVVDENKCIGCKFCISACPFGNISYHPAERKIIKCDLCGGDSNCAKVCPTGAIEFKEANVANLRKKKAVADKFKEVFGEASV</sequence>
<dbReference type="PROSITE" id="PS00198">
    <property type="entry name" value="4FE4S_FER_1"/>
    <property type="match status" value="1"/>
</dbReference>
<dbReference type="Pfam" id="PF12800">
    <property type="entry name" value="Fer4_4"/>
    <property type="match status" value="1"/>
</dbReference>
<dbReference type="SUPFAM" id="SSF54862">
    <property type="entry name" value="4Fe-4S ferredoxins"/>
    <property type="match status" value="1"/>
</dbReference>
<dbReference type="Pfam" id="PF13247">
    <property type="entry name" value="Fer4_11"/>
    <property type="match status" value="1"/>
</dbReference>
<evidence type="ECO:0000256" key="3">
    <source>
        <dbReference type="ARBA" id="ARBA00022723"/>
    </source>
</evidence>
<keyword evidence="9" id="KW-1185">Reference proteome</keyword>
<dbReference type="EMBL" id="JACVHF010000004">
    <property type="protein sequence ID" value="MBC9784134.1"/>
    <property type="molecule type" value="Genomic_DNA"/>
</dbReference>
<dbReference type="PROSITE" id="PS51379">
    <property type="entry name" value="4FE4S_FER_2"/>
    <property type="match status" value="4"/>
</dbReference>
<gene>
    <name evidence="8" type="ORF">H1S01_06370</name>
</gene>
<dbReference type="PANTHER" id="PTHR42859:SF10">
    <property type="entry name" value="DIMETHYLSULFOXIDE REDUCTASE CHAIN B"/>
    <property type="match status" value="1"/>
</dbReference>
<evidence type="ECO:0000256" key="4">
    <source>
        <dbReference type="ARBA" id="ARBA00022982"/>
    </source>
</evidence>
<evidence type="ECO:0000259" key="7">
    <source>
        <dbReference type="PROSITE" id="PS51379"/>
    </source>
</evidence>
<evidence type="ECO:0000256" key="6">
    <source>
        <dbReference type="ARBA" id="ARBA00023014"/>
    </source>
</evidence>
<keyword evidence="3" id="KW-0479">Metal-binding</keyword>
<feature type="domain" description="4Fe-4S ferredoxin-type" evidence="7">
    <location>
        <begin position="43"/>
        <end position="75"/>
    </location>
</feature>
<protein>
    <submittedName>
        <fullName evidence="8">4Fe-4S dicluster domain-containing protein</fullName>
    </submittedName>
</protein>
<dbReference type="InterPro" id="IPR017900">
    <property type="entry name" value="4Fe4S_Fe_S_CS"/>
</dbReference>
<feature type="domain" description="4Fe-4S ferredoxin-type" evidence="7">
    <location>
        <begin position="106"/>
        <end position="135"/>
    </location>
</feature>
<evidence type="ECO:0000313" key="8">
    <source>
        <dbReference type="EMBL" id="MBC9784134.1"/>
    </source>
</evidence>
<comment type="caution">
    <text evidence="8">The sequence shown here is derived from an EMBL/GenBank/DDBJ whole genome shotgun (WGS) entry which is preliminary data.</text>
</comment>
<evidence type="ECO:0000256" key="1">
    <source>
        <dbReference type="ARBA" id="ARBA00022448"/>
    </source>
</evidence>
<name>A0ABR7T2N9_HELCL</name>
<keyword evidence="5" id="KW-0408">Iron</keyword>
<dbReference type="Proteomes" id="UP000617402">
    <property type="component" value="Unassembled WGS sequence"/>
</dbReference>
<dbReference type="CDD" id="cd10550">
    <property type="entry name" value="DMSOR_beta_like"/>
    <property type="match status" value="1"/>
</dbReference>
<evidence type="ECO:0000313" key="9">
    <source>
        <dbReference type="Proteomes" id="UP000617402"/>
    </source>
</evidence>
<accession>A0ABR7T2N9</accession>
<dbReference type="PANTHER" id="PTHR42859">
    <property type="entry name" value="OXIDOREDUCTASE"/>
    <property type="match status" value="1"/>
</dbReference>
<evidence type="ECO:0000256" key="5">
    <source>
        <dbReference type="ARBA" id="ARBA00023004"/>
    </source>
</evidence>
<organism evidence="8 9">
    <name type="scientific">Heliobacterium chlorum</name>
    <dbReference type="NCBI Taxonomy" id="2698"/>
    <lineage>
        <taxon>Bacteria</taxon>
        <taxon>Bacillati</taxon>
        <taxon>Bacillota</taxon>
        <taxon>Clostridia</taxon>
        <taxon>Eubacteriales</taxon>
        <taxon>Heliobacteriaceae</taxon>
        <taxon>Heliobacterium</taxon>
    </lineage>
</organism>